<accession>A0ABW1JP74</accession>
<dbReference type="Gene3D" id="3.40.50.720">
    <property type="entry name" value="NAD(P)-binding Rossmann-like Domain"/>
    <property type="match status" value="1"/>
</dbReference>
<dbReference type="Pfam" id="PF13561">
    <property type="entry name" value="adh_short_C2"/>
    <property type="match status" value="1"/>
</dbReference>
<dbReference type="Proteomes" id="UP001596223">
    <property type="component" value="Unassembled WGS sequence"/>
</dbReference>
<evidence type="ECO:0000256" key="5">
    <source>
        <dbReference type="ARBA" id="ARBA00047400"/>
    </source>
</evidence>
<evidence type="ECO:0000256" key="2">
    <source>
        <dbReference type="ARBA" id="ARBA00006484"/>
    </source>
</evidence>
<reference evidence="7" key="1">
    <citation type="journal article" date="2019" name="Int. J. Syst. Evol. Microbiol.">
        <title>The Global Catalogue of Microorganisms (GCM) 10K type strain sequencing project: providing services to taxonomists for standard genome sequencing and annotation.</title>
        <authorList>
            <consortium name="The Broad Institute Genomics Platform"/>
            <consortium name="The Broad Institute Genome Sequencing Center for Infectious Disease"/>
            <person name="Wu L."/>
            <person name="Ma J."/>
        </authorList>
    </citation>
    <scope>NUCLEOTIDE SEQUENCE [LARGE SCALE GENOMIC DNA]</scope>
    <source>
        <strain evidence="7">CCUG 36956</strain>
    </source>
</reference>
<gene>
    <name evidence="6" type="ORF">ACFP3H_07180</name>
</gene>
<evidence type="ECO:0000256" key="3">
    <source>
        <dbReference type="ARBA" id="ARBA00022512"/>
    </source>
</evidence>
<dbReference type="SUPFAM" id="SSF51735">
    <property type="entry name" value="NAD(P)-binding Rossmann-fold domains"/>
    <property type="match status" value="1"/>
</dbReference>
<keyword evidence="6" id="KW-0560">Oxidoreductase</keyword>
<dbReference type="RefSeq" id="WP_378601286.1">
    <property type="nucleotide sequence ID" value="NZ_JBHSQN010000002.1"/>
</dbReference>
<dbReference type="InterPro" id="IPR002347">
    <property type="entry name" value="SDR_fam"/>
</dbReference>
<dbReference type="EMBL" id="JBHSQN010000002">
    <property type="protein sequence ID" value="MFC6010830.1"/>
    <property type="molecule type" value="Genomic_DNA"/>
</dbReference>
<organism evidence="6 7">
    <name type="scientific">Nocardia lasii</name>
    <dbReference type="NCBI Taxonomy" id="1616107"/>
    <lineage>
        <taxon>Bacteria</taxon>
        <taxon>Bacillati</taxon>
        <taxon>Actinomycetota</taxon>
        <taxon>Actinomycetes</taxon>
        <taxon>Mycobacteriales</taxon>
        <taxon>Nocardiaceae</taxon>
        <taxon>Nocardia</taxon>
    </lineage>
</organism>
<dbReference type="InterPro" id="IPR036291">
    <property type="entry name" value="NAD(P)-bd_dom_sf"/>
</dbReference>
<keyword evidence="3" id="KW-0964">Secreted</keyword>
<comment type="similarity">
    <text evidence="2">Belongs to the short-chain dehydrogenases/reductases (SDR) family.</text>
</comment>
<dbReference type="PANTHER" id="PTHR42879:SF6">
    <property type="entry name" value="NADPH-DEPENDENT REDUCTASE BACG"/>
    <property type="match status" value="1"/>
</dbReference>
<comment type="catalytic activity">
    <reaction evidence="5">
        <text>a (3R)-hydroxyacyl-[ACP] + NADP(+) = a 3-oxoacyl-[ACP] + NADPH + H(+)</text>
        <dbReference type="Rhea" id="RHEA:17397"/>
        <dbReference type="Rhea" id="RHEA-COMP:9916"/>
        <dbReference type="Rhea" id="RHEA-COMP:9945"/>
        <dbReference type="ChEBI" id="CHEBI:15378"/>
        <dbReference type="ChEBI" id="CHEBI:57783"/>
        <dbReference type="ChEBI" id="CHEBI:58349"/>
        <dbReference type="ChEBI" id="CHEBI:78776"/>
        <dbReference type="ChEBI" id="CHEBI:78827"/>
        <dbReference type="EC" id="1.1.1.100"/>
    </reaction>
    <physiologicalReaction direction="right-to-left" evidence="5">
        <dbReference type="Rhea" id="RHEA:17399"/>
    </physiologicalReaction>
</comment>
<dbReference type="PANTHER" id="PTHR42879">
    <property type="entry name" value="3-OXOACYL-(ACYL-CARRIER-PROTEIN) REDUCTASE"/>
    <property type="match status" value="1"/>
</dbReference>
<comment type="subcellular location">
    <subcellularLocation>
        <location evidence="1">Secreted</location>
        <location evidence="1">Cell wall</location>
    </subcellularLocation>
</comment>
<sequence length="265" mass="27429">MDLRLSGKRAIVTGASRGIGLAVARGLAAEGVDLVIAARAEGALREAAAGIVREFGVRVIAVPTDTGDDEQVKALVARTVDELGGVDILVNSAATPWSAGPGGGVQATTDEIVRREVEIKVLGYLRTARAVAPHLVAQGWGRIVNISGLGARHANSIGQTIRNVSVSALTKNLADELGPHGVNVTVVHPGITRTERFTERLTAQAERDGDEVAALEQQLATNSIRRLVDASEIADVVTFLASPRSISITGDAIAAGGGIPGPVFY</sequence>
<protein>
    <recommendedName>
        <fullName evidence="4">3-oxoacyl-[acyl-carrier-protein] reductase MabA</fullName>
    </recommendedName>
</protein>
<keyword evidence="3" id="KW-0134">Cell wall</keyword>
<evidence type="ECO:0000313" key="6">
    <source>
        <dbReference type="EMBL" id="MFC6010830.1"/>
    </source>
</evidence>
<evidence type="ECO:0000313" key="7">
    <source>
        <dbReference type="Proteomes" id="UP001596223"/>
    </source>
</evidence>
<comment type="caution">
    <text evidence="6">The sequence shown here is derived from an EMBL/GenBank/DDBJ whole genome shotgun (WGS) entry which is preliminary data.</text>
</comment>
<dbReference type="PRINTS" id="PR00081">
    <property type="entry name" value="GDHRDH"/>
</dbReference>
<name>A0ABW1JP74_9NOCA</name>
<dbReference type="InterPro" id="IPR050259">
    <property type="entry name" value="SDR"/>
</dbReference>
<proteinExistence type="inferred from homology"/>
<evidence type="ECO:0000256" key="4">
    <source>
        <dbReference type="ARBA" id="ARBA00040781"/>
    </source>
</evidence>
<dbReference type="GO" id="GO:0016491">
    <property type="term" value="F:oxidoreductase activity"/>
    <property type="evidence" value="ECO:0007669"/>
    <property type="project" value="UniProtKB-KW"/>
</dbReference>
<evidence type="ECO:0000256" key="1">
    <source>
        <dbReference type="ARBA" id="ARBA00004191"/>
    </source>
</evidence>
<keyword evidence="7" id="KW-1185">Reference proteome</keyword>